<reference evidence="1" key="1">
    <citation type="journal article" date="2015" name="Nature">
        <title>Complex archaea that bridge the gap between prokaryotes and eukaryotes.</title>
        <authorList>
            <person name="Spang A."/>
            <person name="Saw J.H."/>
            <person name="Jorgensen S.L."/>
            <person name="Zaremba-Niedzwiedzka K."/>
            <person name="Martijn J."/>
            <person name="Lind A.E."/>
            <person name="van Eijk R."/>
            <person name="Schleper C."/>
            <person name="Guy L."/>
            <person name="Ettema T.J."/>
        </authorList>
    </citation>
    <scope>NUCLEOTIDE SEQUENCE</scope>
</reference>
<dbReference type="AlphaFoldDB" id="A0A0F9AFF9"/>
<comment type="caution">
    <text evidence="1">The sequence shown here is derived from an EMBL/GenBank/DDBJ whole genome shotgun (WGS) entry which is preliminary data.</text>
</comment>
<dbReference type="EMBL" id="LAZR01046234">
    <property type="protein sequence ID" value="KKK97015.1"/>
    <property type="molecule type" value="Genomic_DNA"/>
</dbReference>
<organism evidence="1">
    <name type="scientific">marine sediment metagenome</name>
    <dbReference type="NCBI Taxonomy" id="412755"/>
    <lineage>
        <taxon>unclassified sequences</taxon>
        <taxon>metagenomes</taxon>
        <taxon>ecological metagenomes</taxon>
    </lineage>
</organism>
<name>A0A0F9AFF9_9ZZZZ</name>
<accession>A0A0F9AFF9</accession>
<gene>
    <name evidence="1" type="ORF">LCGC14_2657010</name>
</gene>
<protein>
    <submittedName>
        <fullName evidence="1">Uncharacterized protein</fullName>
    </submittedName>
</protein>
<evidence type="ECO:0000313" key="1">
    <source>
        <dbReference type="EMBL" id="KKK97015.1"/>
    </source>
</evidence>
<sequence length="64" mass="7481">MNLTRKNKRKKKEITTLIMGKPNASWTRWYCVGDWASHYVLEHHPKIKDGSEITGICPEHGKIF</sequence>
<proteinExistence type="predicted"/>